<dbReference type="Proteomes" id="UP001589747">
    <property type="component" value="Unassembled WGS sequence"/>
</dbReference>
<gene>
    <name evidence="3" type="ORF">ACFFSY_06210</name>
</gene>
<sequence length="167" mass="17965">MRRQPLKWGIVGGMIVLMVMFGIDVATSGVERIYGPVEQQEASPVANPAAAGRGAGATTVQQEAEYSTRQTAQQEAQYSTRQTAQQSAAQIDRPTVGEAQRHPERAAAADALAYEMMERENERLPGIPDLRDDTTVDKLADGTAGALQALSTQGIRFVVSLFESVTD</sequence>
<feature type="transmembrane region" description="Helical" evidence="2">
    <location>
        <begin position="6"/>
        <end position="26"/>
    </location>
</feature>
<name>A0ABV5KMD0_9BACL</name>
<accession>A0ABV5KMD0</accession>
<feature type="region of interest" description="Disordered" evidence="1">
    <location>
        <begin position="44"/>
        <end position="104"/>
    </location>
</feature>
<proteinExistence type="predicted"/>
<comment type="caution">
    <text evidence="3">The sequence shown here is derived from an EMBL/GenBank/DDBJ whole genome shotgun (WGS) entry which is preliminary data.</text>
</comment>
<dbReference type="EMBL" id="JBHMDO010000010">
    <property type="protein sequence ID" value="MFB9325513.1"/>
    <property type="molecule type" value="Genomic_DNA"/>
</dbReference>
<organism evidence="3 4">
    <name type="scientific">Paenibacillus aurantiacus</name>
    <dbReference type="NCBI Taxonomy" id="1936118"/>
    <lineage>
        <taxon>Bacteria</taxon>
        <taxon>Bacillati</taxon>
        <taxon>Bacillota</taxon>
        <taxon>Bacilli</taxon>
        <taxon>Bacillales</taxon>
        <taxon>Paenibacillaceae</taxon>
        <taxon>Paenibacillus</taxon>
    </lineage>
</organism>
<keyword evidence="2" id="KW-1133">Transmembrane helix</keyword>
<keyword evidence="2" id="KW-0472">Membrane</keyword>
<reference evidence="3 4" key="1">
    <citation type="submission" date="2024-09" db="EMBL/GenBank/DDBJ databases">
        <authorList>
            <person name="Sun Q."/>
            <person name="Mori K."/>
        </authorList>
    </citation>
    <scope>NUCLEOTIDE SEQUENCE [LARGE SCALE GENOMIC DNA]</scope>
    <source>
        <strain evidence="3 4">TISTR 2452</strain>
    </source>
</reference>
<feature type="compositionally biased region" description="Low complexity" evidence="1">
    <location>
        <begin position="76"/>
        <end position="90"/>
    </location>
</feature>
<keyword evidence="4" id="KW-1185">Reference proteome</keyword>
<protein>
    <submittedName>
        <fullName evidence="3">Uncharacterized protein</fullName>
    </submittedName>
</protein>
<keyword evidence="2" id="KW-0812">Transmembrane</keyword>
<dbReference type="RefSeq" id="WP_377491485.1">
    <property type="nucleotide sequence ID" value="NZ_JBHMDO010000010.1"/>
</dbReference>
<feature type="compositionally biased region" description="Polar residues" evidence="1">
    <location>
        <begin position="58"/>
        <end position="75"/>
    </location>
</feature>
<evidence type="ECO:0000256" key="1">
    <source>
        <dbReference type="SAM" id="MobiDB-lite"/>
    </source>
</evidence>
<evidence type="ECO:0000256" key="2">
    <source>
        <dbReference type="SAM" id="Phobius"/>
    </source>
</evidence>
<evidence type="ECO:0000313" key="4">
    <source>
        <dbReference type="Proteomes" id="UP001589747"/>
    </source>
</evidence>
<evidence type="ECO:0000313" key="3">
    <source>
        <dbReference type="EMBL" id="MFB9325513.1"/>
    </source>
</evidence>